<dbReference type="Gene3D" id="3.30.70.1320">
    <property type="entry name" value="Multidrug efflux transporter AcrB pore domain like"/>
    <property type="match status" value="1"/>
</dbReference>
<feature type="transmembrane region" description="Helical" evidence="9">
    <location>
        <begin position="922"/>
        <end position="946"/>
    </location>
</feature>
<comment type="similarity">
    <text evidence="2 9">Belongs to the resistance-nodulation-cell division (RND) (TC 2.A.6) family.</text>
</comment>
<accession>A0A9X3HWL1</accession>
<evidence type="ECO:0000256" key="7">
    <source>
        <dbReference type="ARBA" id="ARBA00022989"/>
    </source>
</evidence>
<dbReference type="EMBL" id="JAKRRY010000012">
    <property type="protein sequence ID" value="MCW8346521.1"/>
    <property type="molecule type" value="Genomic_DNA"/>
</dbReference>
<comment type="caution">
    <text evidence="10">The sequence shown here is derived from an EMBL/GenBank/DDBJ whole genome shotgun (WGS) entry which is preliminary data.</text>
</comment>
<dbReference type="Pfam" id="PF00873">
    <property type="entry name" value="ACR_tran"/>
    <property type="match status" value="1"/>
</dbReference>
<evidence type="ECO:0000256" key="4">
    <source>
        <dbReference type="ARBA" id="ARBA00022475"/>
    </source>
</evidence>
<evidence type="ECO:0000256" key="8">
    <source>
        <dbReference type="ARBA" id="ARBA00023136"/>
    </source>
</evidence>
<dbReference type="SUPFAM" id="SSF82866">
    <property type="entry name" value="Multidrug efflux transporter AcrB transmembrane domain"/>
    <property type="match status" value="2"/>
</dbReference>
<dbReference type="AlphaFoldDB" id="A0A9X3HWL1"/>
<dbReference type="FunFam" id="1.20.1640.10:FF:000001">
    <property type="entry name" value="Efflux pump membrane transporter"/>
    <property type="match status" value="1"/>
</dbReference>
<feature type="transmembrane region" description="Helical" evidence="9">
    <location>
        <begin position="869"/>
        <end position="889"/>
    </location>
</feature>
<feature type="transmembrane region" description="Helical" evidence="9">
    <location>
        <begin position="12"/>
        <end position="32"/>
    </location>
</feature>
<dbReference type="FunFam" id="3.30.70.1430:FF:000001">
    <property type="entry name" value="Efflux pump membrane transporter"/>
    <property type="match status" value="1"/>
</dbReference>
<dbReference type="SUPFAM" id="SSF82693">
    <property type="entry name" value="Multidrug efflux transporter AcrB pore domain, PN1, PN2, PC1 and PC2 subdomains"/>
    <property type="match status" value="3"/>
</dbReference>
<feature type="transmembrane region" description="Helical" evidence="9">
    <location>
        <begin position="368"/>
        <end position="388"/>
    </location>
</feature>
<dbReference type="InterPro" id="IPR004764">
    <property type="entry name" value="MdtF-like"/>
</dbReference>
<sequence length="1046" mass="113416">MVEFFIRRPKFSIVLSILMTIIGLVALLNAPVEQYPNVAPPEIEVTTEFTGANAEVLRDTVATEIEKEVNGVEGMIYMKSKSAGDGNYLLTVAFEVGFDADKAQILVQNRVNRAMAKLPEEVKRSGVKVEKTASNIMMAVLVHSPDQSQDGLFLNNYANMNIKDELARVAGVSKVRNIGDMEYAMRIWLDPLKMASLGIVPEDVAAAIGEQNVIRPAGMVGAAPYAEQSSPFQMVVRTEGRLSNAEQFDDIVVKSDKQGKLVRISDVGKVELGSQQYIVKAMYNQSDAALLAIYQAPGANALDISSGIDDKMEELKSRFPQGIDYSIPYNQTEFVKVSIAEVFETLIIAVLLVTAVTYVFLQDWRTTIIPVIAIPVSVIATFAAMKVMGMSMNMLTLLGLVLSIGAVVDAAIIVVENVERLMAEEHLSPMDATLKAMREVTAPILASALVLFAVFGPVTMMPGLTGQLYQQFGITLSVSIAISTINALTLTPALAAILMRPGGPKPGKWLQAFNHGLEKATTGLGVTVSLMIRRLALSIACFGVMIAAIVMMGYHMPSGFLPDEDSGSFFINVELPQAASLARTEQITRDAIDIVQSEEGVSSVVSAPGFSLLGNAAASNSAMMIVNLDHWQQRKDTTMHMKAIMERVQTKLDSIKHAEIISFFSPAIPALGMNSGFEMRLEDTMGRSSQSLAEVGDNLMQQAMAHPAIDLAYTMFRANTPQVEVKLNRDKIKATNVSLESVYMTLQTYLGGLYVNDFTEFGRNYKVFLQSEAGSRAKSSDISSFYVRSLDGKMVPLNSLITVNNTLGPEAVERFNLYSSLMINGVAAPGYSSGEAVAAMAKIADESLPAGYKYDWSGLTYQEQKAGNAAPIMFAMAMLFTFLFLVAQYESWVTPLAIIMCVPTAIFGALLHTWLMDGDINIYTQVGLVLMVGMASRNAILIVEFAKELRETKGLSIVDAAIAATKLRFRAVLMTAFSFILGVIPLVIATGAGDGARRAVGYSTFGGMLAATVLGCLIVPVIWVMLQRLRERHGKAAPLTVNSEVR</sequence>
<keyword evidence="8 9" id="KW-0472">Membrane</keyword>
<feature type="transmembrane region" description="Helical" evidence="9">
    <location>
        <begin position="436"/>
        <end position="456"/>
    </location>
</feature>
<keyword evidence="11" id="KW-1185">Reference proteome</keyword>
<dbReference type="GO" id="GO:0009636">
    <property type="term" value="P:response to toxic substance"/>
    <property type="evidence" value="ECO:0007669"/>
    <property type="project" value="UniProtKB-ARBA"/>
</dbReference>
<dbReference type="SUPFAM" id="SSF82714">
    <property type="entry name" value="Multidrug efflux transporter AcrB TolC docking domain, DN and DC subdomains"/>
    <property type="match status" value="2"/>
</dbReference>
<evidence type="ECO:0000313" key="10">
    <source>
        <dbReference type="EMBL" id="MCW8346521.1"/>
    </source>
</evidence>
<feature type="transmembrane region" description="Helical" evidence="9">
    <location>
        <begin position="1000"/>
        <end position="1026"/>
    </location>
</feature>
<dbReference type="RefSeq" id="WP_265675075.1">
    <property type="nucleotide sequence ID" value="NZ_JAKRRY010000012.1"/>
</dbReference>
<dbReference type="GO" id="GO:0005886">
    <property type="term" value="C:plasma membrane"/>
    <property type="evidence" value="ECO:0007669"/>
    <property type="project" value="UniProtKB-SubCell"/>
</dbReference>
<evidence type="ECO:0000256" key="1">
    <source>
        <dbReference type="ARBA" id="ARBA00004429"/>
    </source>
</evidence>
<protein>
    <recommendedName>
        <fullName evidence="9">Efflux pump membrane transporter</fullName>
    </recommendedName>
</protein>
<comment type="subcellular location">
    <subcellularLocation>
        <location evidence="1 9">Cell inner membrane</location>
        <topology evidence="1 9">Multi-pass membrane protein</topology>
    </subcellularLocation>
</comment>
<evidence type="ECO:0000256" key="9">
    <source>
        <dbReference type="RuleBase" id="RU364070"/>
    </source>
</evidence>
<evidence type="ECO:0000256" key="3">
    <source>
        <dbReference type="ARBA" id="ARBA00022448"/>
    </source>
</evidence>
<feature type="transmembrane region" description="Helical" evidence="9">
    <location>
        <begin position="394"/>
        <end position="415"/>
    </location>
</feature>
<keyword evidence="7 9" id="KW-1133">Transmembrane helix</keyword>
<keyword evidence="5 9" id="KW-0997">Cell inner membrane</keyword>
<dbReference type="GO" id="GO:0015562">
    <property type="term" value="F:efflux transmembrane transporter activity"/>
    <property type="evidence" value="ECO:0007669"/>
    <property type="project" value="InterPro"/>
</dbReference>
<evidence type="ECO:0000256" key="6">
    <source>
        <dbReference type="ARBA" id="ARBA00022692"/>
    </source>
</evidence>
<gene>
    <name evidence="10" type="ORF">MD535_10955</name>
</gene>
<keyword evidence="6 9" id="KW-0812">Transmembrane</keyword>
<dbReference type="Proteomes" id="UP001155587">
    <property type="component" value="Unassembled WGS sequence"/>
</dbReference>
<feature type="transmembrane region" description="Helical" evidence="9">
    <location>
        <begin position="535"/>
        <end position="556"/>
    </location>
</feature>
<dbReference type="GO" id="GO:0042910">
    <property type="term" value="F:xenobiotic transmembrane transporter activity"/>
    <property type="evidence" value="ECO:0007669"/>
    <property type="project" value="TreeGrafter"/>
</dbReference>
<dbReference type="PRINTS" id="PR00702">
    <property type="entry name" value="ACRIFLAVINRP"/>
</dbReference>
<dbReference type="Gene3D" id="1.20.1640.10">
    <property type="entry name" value="Multidrug efflux transporter AcrB transmembrane domain"/>
    <property type="match status" value="2"/>
</dbReference>
<feature type="transmembrane region" description="Helical" evidence="9">
    <location>
        <begin position="967"/>
        <end position="988"/>
    </location>
</feature>
<evidence type="ECO:0000256" key="2">
    <source>
        <dbReference type="ARBA" id="ARBA00010942"/>
    </source>
</evidence>
<keyword evidence="3 9" id="KW-0813">Transport</keyword>
<dbReference type="Gene3D" id="3.30.70.1440">
    <property type="entry name" value="Multidrug efflux transporter AcrB pore domain"/>
    <property type="match status" value="1"/>
</dbReference>
<dbReference type="Gene3D" id="3.30.2090.10">
    <property type="entry name" value="Multidrug efflux transporter AcrB TolC docking domain, DN and DC subdomains"/>
    <property type="match status" value="2"/>
</dbReference>
<dbReference type="NCBIfam" id="NF000282">
    <property type="entry name" value="RND_permease_1"/>
    <property type="match status" value="1"/>
</dbReference>
<dbReference type="InterPro" id="IPR001036">
    <property type="entry name" value="Acrflvin-R"/>
</dbReference>
<feature type="transmembrane region" description="Helical" evidence="9">
    <location>
        <begin position="896"/>
        <end position="916"/>
    </location>
</feature>
<dbReference type="Gene3D" id="3.30.70.1430">
    <property type="entry name" value="Multidrug efflux transporter AcrB pore domain"/>
    <property type="match status" value="2"/>
</dbReference>
<dbReference type="PANTHER" id="PTHR32063">
    <property type="match status" value="1"/>
</dbReference>
<dbReference type="InterPro" id="IPR027463">
    <property type="entry name" value="AcrB_DN_DC_subdom"/>
</dbReference>
<reference evidence="10" key="1">
    <citation type="submission" date="2022-02" db="EMBL/GenBank/DDBJ databases">
        <title>Vibrio sp. nov, a new bacterium isolated from seawater.</title>
        <authorList>
            <person name="Yuan Y."/>
        </authorList>
    </citation>
    <scope>NUCLEOTIDE SEQUENCE</scope>
    <source>
        <strain evidence="10">ZSDZ65</strain>
    </source>
</reference>
<name>A0A9X3HWL1_9VIBR</name>
<feature type="transmembrane region" description="Helical" evidence="9">
    <location>
        <begin position="476"/>
        <end position="498"/>
    </location>
</feature>
<dbReference type="PANTHER" id="PTHR32063:SF13">
    <property type="entry name" value="MULTIDRUG EFFLUX PUMP SUBUNIT ACRB-RELATED"/>
    <property type="match status" value="1"/>
</dbReference>
<feature type="transmembrane region" description="Helical" evidence="9">
    <location>
        <begin position="342"/>
        <end position="361"/>
    </location>
</feature>
<organism evidence="10 11">
    <name type="scientific">Vibrio qingdaonensis</name>
    <dbReference type="NCBI Taxonomy" id="2829491"/>
    <lineage>
        <taxon>Bacteria</taxon>
        <taxon>Pseudomonadati</taxon>
        <taxon>Pseudomonadota</taxon>
        <taxon>Gammaproteobacteria</taxon>
        <taxon>Vibrionales</taxon>
        <taxon>Vibrionaceae</taxon>
        <taxon>Vibrio</taxon>
    </lineage>
</organism>
<evidence type="ECO:0000256" key="5">
    <source>
        <dbReference type="ARBA" id="ARBA00022519"/>
    </source>
</evidence>
<evidence type="ECO:0000313" key="11">
    <source>
        <dbReference type="Proteomes" id="UP001155587"/>
    </source>
</evidence>
<dbReference type="NCBIfam" id="TIGR00915">
    <property type="entry name" value="2A0602"/>
    <property type="match status" value="1"/>
</dbReference>
<proteinExistence type="inferred from homology"/>
<keyword evidence="4" id="KW-1003">Cell membrane</keyword>